<evidence type="ECO:0000313" key="2">
    <source>
        <dbReference type="Proteomes" id="UP001465153"/>
    </source>
</evidence>
<dbReference type="Proteomes" id="UP001465153">
    <property type="component" value="Unassembled WGS sequence"/>
</dbReference>
<protein>
    <submittedName>
        <fullName evidence="1">Uncharacterized protein</fullName>
    </submittedName>
</protein>
<proteinExistence type="predicted"/>
<sequence>MMNPSAVEKANLVKLKLMSLDSFKKANLGFQKEEYIEPTDLLGEGFKFWFSGMHSIEVSVKFNPISNGNDNFTLFIYSRKIGSDFCLDDWLKIHGEENVIDAFRLLSYSGSFSDRLDAFFIYLESIFSMPELMNILSGTEWEDVPFDWAGMK</sequence>
<organism evidence="1 2">
    <name type="scientific">Sessilibacter corallicola</name>
    <dbReference type="NCBI Taxonomy" id="2904075"/>
    <lineage>
        <taxon>Bacteria</taxon>
        <taxon>Pseudomonadati</taxon>
        <taxon>Pseudomonadota</taxon>
        <taxon>Gammaproteobacteria</taxon>
        <taxon>Cellvibrionales</taxon>
        <taxon>Cellvibrionaceae</taxon>
        <taxon>Sessilibacter</taxon>
    </lineage>
</organism>
<evidence type="ECO:0000313" key="1">
    <source>
        <dbReference type="EMBL" id="GAA6167976.1"/>
    </source>
</evidence>
<keyword evidence="2" id="KW-1185">Reference proteome</keyword>
<accession>A0ABQ0A8J5</accession>
<name>A0ABQ0A8J5_9GAMM</name>
<comment type="caution">
    <text evidence="1">The sequence shown here is derived from an EMBL/GenBank/DDBJ whole genome shotgun (WGS) entry which is preliminary data.</text>
</comment>
<gene>
    <name evidence="1" type="ORF">NBRC116591_17870</name>
</gene>
<reference evidence="1 2" key="1">
    <citation type="submission" date="2024-04" db="EMBL/GenBank/DDBJ databases">
        <title>Draft genome sequence of Sessilibacter corallicola NBRC 116591.</title>
        <authorList>
            <person name="Miyakawa T."/>
            <person name="Kusuya Y."/>
            <person name="Miura T."/>
        </authorList>
    </citation>
    <scope>NUCLEOTIDE SEQUENCE [LARGE SCALE GENOMIC DNA]</scope>
    <source>
        <strain evidence="1 2">KU-00831-HH</strain>
    </source>
</reference>
<dbReference type="EMBL" id="BAABWN010000005">
    <property type="protein sequence ID" value="GAA6167976.1"/>
    <property type="molecule type" value="Genomic_DNA"/>
</dbReference>
<dbReference type="RefSeq" id="WP_353302634.1">
    <property type="nucleotide sequence ID" value="NZ_BAABWN010000005.1"/>
</dbReference>